<dbReference type="CDD" id="cd00060">
    <property type="entry name" value="FHA"/>
    <property type="match status" value="1"/>
</dbReference>
<dbReference type="Proteomes" id="UP000700732">
    <property type="component" value="Unassembled WGS sequence"/>
</dbReference>
<feature type="domain" description="FHA" evidence="1">
    <location>
        <begin position="82"/>
        <end position="151"/>
    </location>
</feature>
<proteinExistence type="predicted"/>
<name>A0ABR6WAZ7_9BACT</name>
<evidence type="ECO:0000313" key="3">
    <source>
        <dbReference type="Proteomes" id="UP000700732"/>
    </source>
</evidence>
<reference evidence="2 3" key="1">
    <citation type="submission" date="2019-06" db="EMBL/GenBank/DDBJ databases">
        <title>Spirosoma utsteinense sp. nov. isolated from Antarctic ice-free soils.</title>
        <authorList>
            <person name="Tahon G."/>
        </authorList>
    </citation>
    <scope>NUCLEOTIDE SEQUENCE [LARGE SCALE GENOMIC DNA]</scope>
    <source>
        <strain evidence="2 3">LMG 31447</strain>
    </source>
</reference>
<sequence>MNNFKTTLINCQQCGRRIMVRATDAERGSITCSHVGCGAVNTLQTVFQYDEAIANGLPDIGQLVYLEQPEIVYPLRFGPNVVGTGEGSTIRVNRFEHGGRCYISRWHCTLTVTFDKWTGRLRYHIQDGAVEPGSESVRFSLNGTMLNGTPLLKTEIIDVADGDVITLGGADRFRLTHAIINPAMLETYKIDLAFNPDRTQ</sequence>
<protein>
    <recommendedName>
        <fullName evidence="1">FHA domain-containing protein</fullName>
    </recommendedName>
</protein>
<evidence type="ECO:0000259" key="1">
    <source>
        <dbReference type="PROSITE" id="PS50006"/>
    </source>
</evidence>
<dbReference type="EMBL" id="VFIA01000022">
    <property type="protein sequence ID" value="MBC3793105.1"/>
    <property type="molecule type" value="Genomic_DNA"/>
</dbReference>
<dbReference type="InterPro" id="IPR008984">
    <property type="entry name" value="SMAD_FHA_dom_sf"/>
</dbReference>
<dbReference type="Pfam" id="PF00498">
    <property type="entry name" value="FHA"/>
    <property type="match status" value="1"/>
</dbReference>
<comment type="caution">
    <text evidence="2">The sequence shown here is derived from an EMBL/GenBank/DDBJ whole genome shotgun (WGS) entry which is preliminary data.</text>
</comment>
<dbReference type="Gene3D" id="2.60.200.20">
    <property type="match status" value="1"/>
</dbReference>
<organism evidence="2 3">
    <name type="scientific">Spirosoma utsteinense</name>
    <dbReference type="NCBI Taxonomy" id="2585773"/>
    <lineage>
        <taxon>Bacteria</taxon>
        <taxon>Pseudomonadati</taxon>
        <taxon>Bacteroidota</taxon>
        <taxon>Cytophagia</taxon>
        <taxon>Cytophagales</taxon>
        <taxon>Cytophagaceae</taxon>
        <taxon>Spirosoma</taxon>
    </lineage>
</organism>
<gene>
    <name evidence="2" type="ORF">FH603_3622</name>
</gene>
<accession>A0ABR6WAZ7</accession>
<dbReference type="InterPro" id="IPR000253">
    <property type="entry name" value="FHA_dom"/>
</dbReference>
<dbReference type="SUPFAM" id="SSF49879">
    <property type="entry name" value="SMAD/FHA domain"/>
    <property type="match status" value="1"/>
</dbReference>
<evidence type="ECO:0000313" key="2">
    <source>
        <dbReference type="EMBL" id="MBC3793105.1"/>
    </source>
</evidence>
<dbReference type="PROSITE" id="PS50006">
    <property type="entry name" value="FHA_DOMAIN"/>
    <property type="match status" value="1"/>
</dbReference>
<keyword evidence="3" id="KW-1185">Reference proteome</keyword>
<dbReference type="RefSeq" id="WP_186738884.1">
    <property type="nucleotide sequence ID" value="NZ_VFIA01000022.1"/>
</dbReference>